<accession>A0A8J2T644</accession>
<dbReference type="EMBL" id="HG316456">
    <property type="protein sequence ID" value="CDF88773.1"/>
    <property type="molecule type" value="Genomic_DNA"/>
</dbReference>
<dbReference type="Proteomes" id="UP000019375">
    <property type="component" value="Unassembled WGS sequence"/>
</dbReference>
<dbReference type="Pfam" id="PF22542">
    <property type="entry name" value="Utp8_C"/>
    <property type="match status" value="1"/>
</dbReference>
<dbReference type="InterPro" id="IPR053881">
    <property type="entry name" value="Utp8_C"/>
</dbReference>
<keyword evidence="4" id="KW-1185">Reference proteome</keyword>
<reference evidence="4" key="1">
    <citation type="journal article" date="2013" name="Genome Announc.">
        <title>Genome sequence of the food spoilage yeast Zygosaccharomyces bailii CLIB 213(T).</title>
        <authorList>
            <person name="Galeote V."/>
            <person name="Bigey F."/>
            <person name="Devillers H."/>
            <person name="Neuveglise C."/>
            <person name="Dequin S."/>
        </authorList>
    </citation>
    <scope>NUCLEOTIDE SEQUENCE [LARGE SCALE GENOMIC DNA]</scope>
    <source>
        <strain evidence="4">CLIB 213 / ATCC 58445 / CBS 680 / CCRC 21525 / NBRC 1098 / NCYC 1416 / NRRL Y-2227</strain>
    </source>
</reference>
<organism evidence="3 4">
    <name type="scientific">Zygosaccharomyces bailii (strain CLIB 213 / ATCC 58445 / CBS 680 / BCRC 21525 / NBRC 1098 / NCYC 1416 / NRRL Y-2227)</name>
    <dbReference type="NCBI Taxonomy" id="1333698"/>
    <lineage>
        <taxon>Eukaryota</taxon>
        <taxon>Fungi</taxon>
        <taxon>Dikarya</taxon>
        <taxon>Ascomycota</taxon>
        <taxon>Saccharomycotina</taxon>
        <taxon>Saccharomycetes</taxon>
        <taxon>Saccharomycetales</taxon>
        <taxon>Saccharomycetaceae</taxon>
        <taxon>Zygosaccharomyces</taxon>
    </lineage>
</organism>
<name>A0A8J2T644_ZYGB2</name>
<evidence type="ECO:0000313" key="4">
    <source>
        <dbReference type="Proteomes" id="UP000019375"/>
    </source>
</evidence>
<dbReference type="OrthoDB" id="4055624at2759"/>
<gene>
    <name evidence="3" type="ORF">BN860_01618g</name>
</gene>
<protein>
    <submittedName>
        <fullName evidence="3">ZYBA0S03-01618g1_1</fullName>
    </submittedName>
</protein>
<sequence length="660" mass="74603">MPSLFQPFRLAVLPRISALSNFDTQPEYLQIAGDISPDSNKITVGISEFAISQYIINPTPKLLSNVSIPSTNIVNACDAAELNKDDEGKELWCYSVKAGKSYFLSSSIRPVDTESLLSSSGESIENYKTKMGGKVVKIKILVPYKAIVVVLESGFIQYFDFQLKLLHSLDISYKNVRVVNFFGENGKEYMFVLCGFENNKVCFKLFELLNQELSHAPIKELSSTILENFELDKSKICYQSGKLYKLQGCEIKTFSLPQCHILQTIKLPMISETKQQNYSMVPVSSNRILLTVDNQIYLLDLIHSSVLSERTLTHVKTFQLLKSATIHSSTNLVEDNKRTIAIGVSTKHGPNPVSALEVINVDVGTGTLKDSLGKSFQNFKGEKPLNLRPLLSDEDSEGDKDDADEVVSFAYNSIYDELSKNSKSISKFDNVFSKRLNIKKEYYTDKDRFICDQAFLSKVVCLILDNFEEEYPKALTFLLTHPLFPAECTPGLLGRFSNHPRLFRQAIVTCPNLPLDELLSELFSITNGELSLDISLRILQDYTTDMIKLEIKKLSKVDVHNFINFMISPRNEEVTQNARQLFQLLSLVLDSIGLFGLDVPLLQRLSNYVEEQVFLAERNFRLWNLLDSRQKSHGSVGSLANNSMAQQESMPKYTVEYLEL</sequence>
<dbReference type="AlphaFoldDB" id="A0A8J2T644"/>
<dbReference type="Pfam" id="PF10395">
    <property type="entry name" value="Utp8_b_propeller"/>
    <property type="match status" value="1"/>
</dbReference>
<feature type="domain" description="Utp8 C-terminal" evidence="2">
    <location>
        <begin position="398"/>
        <end position="660"/>
    </location>
</feature>
<evidence type="ECO:0000259" key="2">
    <source>
        <dbReference type="Pfam" id="PF22542"/>
    </source>
</evidence>
<proteinExistence type="predicted"/>
<evidence type="ECO:0000259" key="1">
    <source>
        <dbReference type="Pfam" id="PF10395"/>
    </source>
</evidence>
<feature type="domain" description="Utp8 beta-propeller" evidence="1">
    <location>
        <begin position="1"/>
        <end position="376"/>
    </location>
</feature>
<evidence type="ECO:0000313" key="3">
    <source>
        <dbReference type="EMBL" id="CDF88773.1"/>
    </source>
</evidence>
<dbReference type="InterPro" id="IPR018843">
    <property type="entry name" value="Utp8_b-prop"/>
</dbReference>